<keyword evidence="1" id="KW-0560">Oxidoreductase</keyword>
<dbReference type="GO" id="GO:0042602">
    <property type="term" value="F:riboflavin reductase (NADPH) activity"/>
    <property type="evidence" value="ECO:0007669"/>
    <property type="project" value="TreeGrafter"/>
</dbReference>
<dbReference type="RefSeq" id="WP_245751539.1">
    <property type="nucleotide sequence ID" value="NZ_FODJ01000001.1"/>
</dbReference>
<evidence type="ECO:0000313" key="3">
    <source>
        <dbReference type="EMBL" id="SEN48142.1"/>
    </source>
</evidence>
<protein>
    <submittedName>
        <fullName evidence="3">NADH-FMN oxidoreductase RutF, flavin reductase (DIM6/NTAB) family</fullName>
    </submittedName>
</protein>
<dbReference type="InterPro" id="IPR050268">
    <property type="entry name" value="NADH-dep_flavin_reductase"/>
</dbReference>
<sequence>MFTKQTFRQAMGQFATGITVITAQNNELEVKGVTVNAFMSLSLDPSLIAISLRNEASIIDTLTQAKSFGISILSDEQLEYSMIFANQKKTEELVSFEYKQSVPVLPEALVQMICEKESEVKAGDHTIFIAAVKDLQLNEGKPLLYHGGQYKQLAE</sequence>
<organism evidence="3 4">
    <name type="scientific">Amphibacillus marinus</name>
    <dbReference type="NCBI Taxonomy" id="872970"/>
    <lineage>
        <taxon>Bacteria</taxon>
        <taxon>Bacillati</taxon>
        <taxon>Bacillota</taxon>
        <taxon>Bacilli</taxon>
        <taxon>Bacillales</taxon>
        <taxon>Bacillaceae</taxon>
        <taxon>Amphibacillus</taxon>
    </lineage>
</organism>
<feature type="domain" description="Flavin reductase like" evidence="2">
    <location>
        <begin position="11"/>
        <end position="152"/>
    </location>
</feature>
<dbReference type="PANTHER" id="PTHR30466">
    <property type="entry name" value="FLAVIN REDUCTASE"/>
    <property type="match status" value="1"/>
</dbReference>
<dbReference type="InterPro" id="IPR012349">
    <property type="entry name" value="Split_barrel_FMN-bd"/>
</dbReference>
<dbReference type="PANTHER" id="PTHR30466:SF1">
    <property type="entry name" value="FMN REDUCTASE (NADH) RUTF"/>
    <property type="match status" value="1"/>
</dbReference>
<keyword evidence="4" id="KW-1185">Reference proteome</keyword>
<reference evidence="3 4" key="1">
    <citation type="submission" date="2016-10" db="EMBL/GenBank/DDBJ databases">
        <authorList>
            <person name="de Groot N.N."/>
        </authorList>
    </citation>
    <scope>NUCLEOTIDE SEQUENCE [LARGE SCALE GENOMIC DNA]</scope>
    <source>
        <strain evidence="3 4">CGMCC 1.10434</strain>
    </source>
</reference>
<dbReference type="SMART" id="SM00903">
    <property type="entry name" value="Flavin_Reduct"/>
    <property type="match status" value="1"/>
</dbReference>
<evidence type="ECO:0000256" key="1">
    <source>
        <dbReference type="ARBA" id="ARBA00023002"/>
    </source>
</evidence>
<dbReference type="GO" id="GO:0010181">
    <property type="term" value="F:FMN binding"/>
    <property type="evidence" value="ECO:0007669"/>
    <property type="project" value="InterPro"/>
</dbReference>
<proteinExistence type="predicted"/>
<dbReference type="EMBL" id="FODJ01000001">
    <property type="protein sequence ID" value="SEN48142.1"/>
    <property type="molecule type" value="Genomic_DNA"/>
</dbReference>
<dbReference type="STRING" id="872970.SAMN04488134_101185"/>
<dbReference type="SUPFAM" id="SSF50475">
    <property type="entry name" value="FMN-binding split barrel"/>
    <property type="match status" value="1"/>
</dbReference>
<dbReference type="Proteomes" id="UP000199300">
    <property type="component" value="Unassembled WGS sequence"/>
</dbReference>
<evidence type="ECO:0000259" key="2">
    <source>
        <dbReference type="SMART" id="SM00903"/>
    </source>
</evidence>
<dbReference type="Gene3D" id="2.30.110.10">
    <property type="entry name" value="Electron Transport, Fmn-binding Protein, Chain A"/>
    <property type="match status" value="1"/>
</dbReference>
<dbReference type="InterPro" id="IPR002563">
    <property type="entry name" value="Flavin_Rdtase-like_dom"/>
</dbReference>
<gene>
    <name evidence="3" type="ORF">SAMN04488134_101185</name>
</gene>
<evidence type="ECO:0000313" key="4">
    <source>
        <dbReference type="Proteomes" id="UP000199300"/>
    </source>
</evidence>
<accession>A0A1H8GVQ1</accession>
<dbReference type="Pfam" id="PF01613">
    <property type="entry name" value="Flavin_Reduct"/>
    <property type="match status" value="1"/>
</dbReference>
<name>A0A1H8GVQ1_9BACI</name>
<dbReference type="AlphaFoldDB" id="A0A1H8GVQ1"/>